<dbReference type="OrthoDB" id="5894719at2"/>
<comment type="caution">
    <text evidence="2">The sequence shown here is derived from an EMBL/GenBank/DDBJ whole genome shotgun (WGS) entry which is preliminary data.</text>
</comment>
<accession>A0A7W2AJZ8</accession>
<dbReference type="Proteomes" id="UP000530514">
    <property type="component" value="Unassembled WGS sequence"/>
</dbReference>
<dbReference type="SUPFAM" id="SSF46785">
    <property type="entry name" value="Winged helix' DNA-binding domain"/>
    <property type="match status" value="1"/>
</dbReference>
<proteinExistence type="predicted"/>
<sequence length="171" mass="20172">MKTIEYFLELRLQLKDIKEYQSFYMSISELADLLYCTPRNAKRLLKSMENEGLIYWKPGGGRGNRSKLQFRRSLNDILPFYVQCLVGQGKFKEAIRWIKSEGVPREAREQCYRLLLKELSFPHIQVNELNQLKKNPSQSFTPTMIATTTGRWLLIDREHSHKGKSQKMKLK</sequence>
<organism evidence="2 3">
    <name type="scientific">Thermoactinomyces daqus</name>
    <dbReference type="NCBI Taxonomy" id="1329516"/>
    <lineage>
        <taxon>Bacteria</taxon>
        <taxon>Bacillati</taxon>
        <taxon>Bacillota</taxon>
        <taxon>Bacilli</taxon>
        <taxon>Bacillales</taxon>
        <taxon>Thermoactinomycetaceae</taxon>
        <taxon>Thermoactinomyces</taxon>
    </lineage>
</organism>
<protein>
    <submittedName>
        <fullName evidence="2">SgrR family transcriptional regulator</fullName>
    </submittedName>
</protein>
<dbReference type="Pfam" id="PF12793">
    <property type="entry name" value="SgrR_N"/>
    <property type="match status" value="1"/>
</dbReference>
<dbReference type="InterPro" id="IPR036390">
    <property type="entry name" value="WH_DNA-bd_sf"/>
</dbReference>
<reference evidence="2 3" key="1">
    <citation type="submission" date="2020-07" db="EMBL/GenBank/DDBJ databases">
        <authorList>
            <person name="Feng H."/>
        </authorList>
    </citation>
    <scope>NUCLEOTIDE SEQUENCE [LARGE SCALE GENOMIC DNA]</scope>
    <source>
        <strain evidence="3">s-11</strain>
    </source>
</reference>
<name>A0A7W2AJZ8_9BACL</name>
<evidence type="ECO:0000313" key="2">
    <source>
        <dbReference type="EMBL" id="MBA4544319.1"/>
    </source>
</evidence>
<evidence type="ECO:0000259" key="1">
    <source>
        <dbReference type="Pfam" id="PF12793"/>
    </source>
</evidence>
<keyword evidence="3" id="KW-1185">Reference proteome</keyword>
<dbReference type="RefSeq" id="WP_033102271.1">
    <property type="nucleotide sequence ID" value="NZ_JACEIP010000035.1"/>
</dbReference>
<dbReference type="InterPro" id="IPR025370">
    <property type="entry name" value="SgrR_HTH_N"/>
</dbReference>
<dbReference type="Gene3D" id="1.10.10.10">
    <property type="entry name" value="Winged helix-like DNA-binding domain superfamily/Winged helix DNA-binding domain"/>
    <property type="match status" value="1"/>
</dbReference>
<dbReference type="AlphaFoldDB" id="A0A7W2AJZ8"/>
<gene>
    <name evidence="2" type="ORF">H1164_15825</name>
</gene>
<evidence type="ECO:0000313" key="3">
    <source>
        <dbReference type="Proteomes" id="UP000530514"/>
    </source>
</evidence>
<feature type="domain" description="Transcriptional regulator SgrR N-terminal HTH" evidence="1">
    <location>
        <begin position="10"/>
        <end position="100"/>
    </location>
</feature>
<dbReference type="InterPro" id="IPR036388">
    <property type="entry name" value="WH-like_DNA-bd_sf"/>
</dbReference>
<dbReference type="EMBL" id="JACEIP010000035">
    <property type="protein sequence ID" value="MBA4544319.1"/>
    <property type="molecule type" value="Genomic_DNA"/>
</dbReference>